<evidence type="ECO:0000256" key="3">
    <source>
        <dbReference type="ARBA" id="ARBA00022475"/>
    </source>
</evidence>
<dbReference type="GO" id="GO:0016887">
    <property type="term" value="F:ATP hydrolysis activity"/>
    <property type="evidence" value="ECO:0007669"/>
    <property type="project" value="InterPro"/>
</dbReference>
<keyword evidence="2" id="KW-0813">Transport</keyword>
<evidence type="ECO:0000256" key="4">
    <source>
        <dbReference type="ARBA" id="ARBA00022741"/>
    </source>
</evidence>
<dbReference type="InterPro" id="IPR003439">
    <property type="entry name" value="ABC_transporter-like_ATP-bd"/>
</dbReference>
<keyword evidence="4" id="KW-0547">Nucleotide-binding</keyword>
<dbReference type="InterPro" id="IPR027417">
    <property type="entry name" value="P-loop_NTPase"/>
</dbReference>
<protein>
    <submittedName>
        <fullName evidence="9">Unannotated protein</fullName>
    </submittedName>
</protein>
<dbReference type="GO" id="GO:0015833">
    <property type="term" value="P:peptide transport"/>
    <property type="evidence" value="ECO:0007669"/>
    <property type="project" value="InterPro"/>
</dbReference>
<dbReference type="PANTHER" id="PTHR43297:SF2">
    <property type="entry name" value="DIPEPTIDE TRANSPORT ATP-BINDING PROTEIN DPPD"/>
    <property type="match status" value="1"/>
</dbReference>
<accession>A0A6J7XP24</accession>
<dbReference type="Gene3D" id="3.40.50.300">
    <property type="entry name" value="P-loop containing nucleotide triphosphate hydrolases"/>
    <property type="match status" value="1"/>
</dbReference>
<comment type="subcellular location">
    <subcellularLocation>
        <location evidence="1">Cell membrane</location>
        <topology evidence="1">Peripheral membrane protein</topology>
    </subcellularLocation>
</comment>
<dbReference type="SUPFAM" id="SSF52540">
    <property type="entry name" value="P-loop containing nucleoside triphosphate hydrolases"/>
    <property type="match status" value="1"/>
</dbReference>
<dbReference type="GO" id="GO:0005886">
    <property type="term" value="C:plasma membrane"/>
    <property type="evidence" value="ECO:0007669"/>
    <property type="project" value="UniProtKB-SubCell"/>
</dbReference>
<dbReference type="Pfam" id="PF08352">
    <property type="entry name" value="oligo_HPY"/>
    <property type="match status" value="1"/>
</dbReference>
<dbReference type="InterPro" id="IPR050388">
    <property type="entry name" value="ABC_Ni/Peptide_Import"/>
</dbReference>
<dbReference type="InterPro" id="IPR013563">
    <property type="entry name" value="Oligopep_ABC_C"/>
</dbReference>
<sequence>MNTPLLSVKNLNVSYFGSKSMAVNGVTFEIGPATCLAIVGESGSGKSTTALAISRLLDGTAHTNASEILFEGIDILKASKNEMRNLRRQRIGTVFQDPIASWNLSRRVGKQLLDTFPKSERELKRNKLIGYMENVGIDKASQVVDMYPFMLSGGMMQRAMIAGSLLGNPALLIADEPTSALDVTVQADLLLLLRELRREYGLAMLLVSHNLPVVSQIAQRTLVMYAGEIVEEGPTSTLINSPKHPYTVNLIRSMPSMDQERKVKLYTNEVHNVSSEGCNYANRCPLMIPLCNSEKPKLELIQGVKVACHRTSEVVTLMEKPHGTHITI</sequence>
<dbReference type="CDD" id="cd03257">
    <property type="entry name" value="ABC_NikE_OppD_transporters"/>
    <property type="match status" value="1"/>
</dbReference>
<evidence type="ECO:0000256" key="6">
    <source>
        <dbReference type="ARBA" id="ARBA00023136"/>
    </source>
</evidence>
<proteinExistence type="predicted"/>
<evidence type="ECO:0000313" key="9">
    <source>
        <dbReference type="EMBL" id="CAB5239030.1"/>
    </source>
</evidence>
<dbReference type="PANTHER" id="PTHR43297">
    <property type="entry name" value="OLIGOPEPTIDE TRANSPORT ATP-BINDING PROTEIN APPD"/>
    <property type="match status" value="1"/>
</dbReference>
<dbReference type="InterPro" id="IPR017871">
    <property type="entry name" value="ABC_transporter-like_CS"/>
</dbReference>
<dbReference type="Pfam" id="PF00005">
    <property type="entry name" value="ABC_tran"/>
    <property type="match status" value="1"/>
</dbReference>
<name>A0A6J7XP24_9ZZZZ</name>
<dbReference type="PROSITE" id="PS50893">
    <property type="entry name" value="ABC_TRANSPORTER_2"/>
    <property type="match status" value="1"/>
</dbReference>
<keyword evidence="6" id="KW-0472">Membrane</keyword>
<dbReference type="SMART" id="SM00382">
    <property type="entry name" value="AAA"/>
    <property type="match status" value="1"/>
</dbReference>
<dbReference type="AlphaFoldDB" id="A0A6J7XP24"/>
<gene>
    <name evidence="8" type="ORF">UFOPK3181_00141</name>
    <name evidence="9" type="ORF">UFOPK3520_00045</name>
</gene>
<dbReference type="NCBIfam" id="TIGR01727">
    <property type="entry name" value="oligo_HPY"/>
    <property type="match status" value="1"/>
</dbReference>
<dbReference type="GO" id="GO:0005524">
    <property type="term" value="F:ATP binding"/>
    <property type="evidence" value="ECO:0007669"/>
    <property type="project" value="UniProtKB-KW"/>
</dbReference>
<dbReference type="PROSITE" id="PS00211">
    <property type="entry name" value="ABC_TRANSPORTER_1"/>
    <property type="match status" value="1"/>
</dbReference>
<organism evidence="9">
    <name type="scientific">freshwater metagenome</name>
    <dbReference type="NCBI Taxonomy" id="449393"/>
    <lineage>
        <taxon>unclassified sequences</taxon>
        <taxon>metagenomes</taxon>
        <taxon>ecological metagenomes</taxon>
    </lineage>
</organism>
<evidence type="ECO:0000256" key="5">
    <source>
        <dbReference type="ARBA" id="ARBA00022840"/>
    </source>
</evidence>
<evidence type="ECO:0000256" key="1">
    <source>
        <dbReference type="ARBA" id="ARBA00004202"/>
    </source>
</evidence>
<keyword evidence="3" id="KW-1003">Cell membrane</keyword>
<dbReference type="EMBL" id="CAFABG010000005">
    <property type="protein sequence ID" value="CAB4819969.1"/>
    <property type="molecule type" value="Genomic_DNA"/>
</dbReference>
<dbReference type="InterPro" id="IPR003593">
    <property type="entry name" value="AAA+_ATPase"/>
</dbReference>
<feature type="domain" description="ABC transporter" evidence="7">
    <location>
        <begin position="8"/>
        <end position="251"/>
    </location>
</feature>
<reference evidence="9" key="1">
    <citation type="submission" date="2020-05" db="EMBL/GenBank/DDBJ databases">
        <authorList>
            <person name="Chiriac C."/>
            <person name="Salcher M."/>
            <person name="Ghai R."/>
            <person name="Kavagutti S V."/>
        </authorList>
    </citation>
    <scope>NUCLEOTIDE SEQUENCE</scope>
</reference>
<dbReference type="EMBL" id="CAFBSF010000001">
    <property type="protein sequence ID" value="CAB5239030.1"/>
    <property type="molecule type" value="Genomic_DNA"/>
</dbReference>
<evidence type="ECO:0000313" key="8">
    <source>
        <dbReference type="EMBL" id="CAB4819969.1"/>
    </source>
</evidence>
<keyword evidence="5" id="KW-0067">ATP-binding</keyword>
<dbReference type="FunFam" id="3.40.50.300:FF:000016">
    <property type="entry name" value="Oligopeptide ABC transporter ATP-binding component"/>
    <property type="match status" value="1"/>
</dbReference>
<evidence type="ECO:0000259" key="7">
    <source>
        <dbReference type="PROSITE" id="PS50893"/>
    </source>
</evidence>
<evidence type="ECO:0000256" key="2">
    <source>
        <dbReference type="ARBA" id="ARBA00022448"/>
    </source>
</evidence>